<evidence type="ECO:0000256" key="1">
    <source>
        <dbReference type="ARBA" id="ARBA00010931"/>
    </source>
</evidence>
<dbReference type="InterPro" id="IPR045886">
    <property type="entry name" value="ThiF/MoeB/HesA"/>
</dbReference>
<feature type="active site" description="Glycyl thioester intermediate" evidence="6">
    <location>
        <position position="542"/>
    </location>
</feature>
<gene>
    <name evidence="10" type="ORF">LOD99_15607</name>
</gene>
<dbReference type="Proteomes" id="UP001165289">
    <property type="component" value="Unassembled WGS sequence"/>
</dbReference>
<keyword evidence="4 7" id="KW-0653">Protein transport</keyword>
<dbReference type="NCBIfam" id="TIGR01381">
    <property type="entry name" value="E1_like_apg7"/>
    <property type="match status" value="1"/>
</dbReference>
<keyword evidence="3 7" id="KW-0813">Transport</keyword>
<evidence type="ECO:0000256" key="6">
    <source>
        <dbReference type="PIRSR" id="PIRSR606285-1"/>
    </source>
</evidence>
<evidence type="ECO:0000313" key="10">
    <source>
        <dbReference type="EMBL" id="KAI6657889.1"/>
    </source>
</evidence>
<evidence type="ECO:0000256" key="4">
    <source>
        <dbReference type="ARBA" id="ARBA00022927"/>
    </source>
</evidence>
<evidence type="ECO:0000256" key="2">
    <source>
        <dbReference type="ARBA" id="ARBA00017647"/>
    </source>
</evidence>
<reference evidence="10 11" key="1">
    <citation type="journal article" date="2023" name="BMC Biol.">
        <title>The compact genome of the sponge Oopsacas minuta (Hexactinellida) is lacking key metazoan core genes.</title>
        <authorList>
            <person name="Santini S."/>
            <person name="Schenkelaars Q."/>
            <person name="Jourda C."/>
            <person name="Duchesne M."/>
            <person name="Belahbib H."/>
            <person name="Rocher C."/>
            <person name="Selva M."/>
            <person name="Riesgo A."/>
            <person name="Vervoort M."/>
            <person name="Leys S.P."/>
            <person name="Kodjabachian L."/>
            <person name="Le Bivic A."/>
            <person name="Borchiellini C."/>
            <person name="Claverie J.M."/>
            <person name="Renard E."/>
        </authorList>
    </citation>
    <scope>NUCLEOTIDE SEQUENCE [LARGE SCALE GENOMIC DNA]</scope>
    <source>
        <strain evidence="10">SPO-2</strain>
    </source>
</reference>
<dbReference type="InterPro" id="IPR042522">
    <property type="entry name" value="Atg7_N_1"/>
</dbReference>
<keyword evidence="5 7" id="KW-0072">Autophagy</keyword>
<evidence type="ECO:0000313" key="11">
    <source>
        <dbReference type="Proteomes" id="UP001165289"/>
    </source>
</evidence>
<dbReference type="GO" id="GO:0000422">
    <property type="term" value="P:autophagy of mitochondrion"/>
    <property type="evidence" value="ECO:0007669"/>
    <property type="project" value="TreeGrafter"/>
</dbReference>
<keyword evidence="7" id="KW-0833">Ubl conjugation pathway</keyword>
<organism evidence="10 11">
    <name type="scientific">Oopsacas minuta</name>
    <dbReference type="NCBI Taxonomy" id="111878"/>
    <lineage>
        <taxon>Eukaryota</taxon>
        <taxon>Metazoa</taxon>
        <taxon>Porifera</taxon>
        <taxon>Hexactinellida</taxon>
        <taxon>Hexasterophora</taxon>
        <taxon>Lyssacinosida</taxon>
        <taxon>Leucopsacidae</taxon>
        <taxon>Oopsacas</taxon>
    </lineage>
</organism>
<feature type="domain" description="THIF-type NAD/FAD binding fold" evidence="8">
    <location>
        <begin position="326"/>
        <end position="568"/>
    </location>
</feature>
<dbReference type="GO" id="GO:0034727">
    <property type="term" value="P:piecemeal microautophagy of the nucleus"/>
    <property type="evidence" value="ECO:0007669"/>
    <property type="project" value="TreeGrafter"/>
</dbReference>
<dbReference type="GO" id="GO:0000407">
    <property type="term" value="C:phagophore assembly site"/>
    <property type="evidence" value="ECO:0007669"/>
    <property type="project" value="UniProtKB-SubCell"/>
</dbReference>
<dbReference type="GO" id="GO:0000045">
    <property type="term" value="P:autophagosome assembly"/>
    <property type="evidence" value="ECO:0007669"/>
    <property type="project" value="TreeGrafter"/>
</dbReference>
<evidence type="ECO:0000256" key="7">
    <source>
        <dbReference type="RuleBase" id="RU366022"/>
    </source>
</evidence>
<accession>A0AAV7KCS0</accession>
<comment type="caution">
    <text evidence="10">The sequence shown here is derived from an EMBL/GenBank/DDBJ whole genome shotgun (WGS) entry which is preliminary data.</text>
</comment>
<comment type="subcellular location">
    <subcellularLocation>
        <location evidence="7">Cytoplasm</location>
    </subcellularLocation>
    <subcellularLocation>
        <location evidence="7">Preautophagosomal structure</location>
    </subcellularLocation>
</comment>
<dbReference type="PANTHER" id="PTHR10953">
    <property type="entry name" value="UBIQUITIN-ACTIVATING ENZYME E1"/>
    <property type="match status" value="1"/>
</dbReference>
<dbReference type="Gene3D" id="3.40.140.100">
    <property type="entry name" value="Ubiquitin-like modifier-activating enzyme ATG7 C-terminal domain"/>
    <property type="match status" value="1"/>
</dbReference>
<dbReference type="GO" id="GO:0019779">
    <property type="term" value="F:Atg8 activating enzyme activity"/>
    <property type="evidence" value="ECO:0007669"/>
    <property type="project" value="TreeGrafter"/>
</dbReference>
<dbReference type="EMBL" id="JAKMXF010000110">
    <property type="protein sequence ID" value="KAI6657889.1"/>
    <property type="molecule type" value="Genomic_DNA"/>
</dbReference>
<evidence type="ECO:0000259" key="9">
    <source>
        <dbReference type="Pfam" id="PF16420"/>
    </source>
</evidence>
<dbReference type="AlphaFoldDB" id="A0AAV7KCS0"/>
<feature type="domain" description="Ubiquitin-like modifier-activating enzyme Atg7 N-terminal" evidence="9">
    <location>
        <begin position="4"/>
        <end position="309"/>
    </location>
</feature>
<sequence length="673" mass="75582">MSILQFMPFSSSLDSSFWHTFSQKKLDTIQLNESKIPISATFTNSDPIGFNPRISLDYSVFEEDASLPQNYFKAPGHIMNTNTVEKFNQLDKKSLLEQESVEKWEAIKSNKAIDNPSLLISFLMIAFADLKKHNFTFWFGFTALMPDEPITVRSCIMLEKLWDGKVIQKFTHVYDGFRPQHNFSGVFLLKNNSGEFNLAKLSDHSTFYSEGDMPILCYCDPCTSEEHPGWPLRNLLILAARIWKGKSIDVLCLRDRSYEGVRHIGHSLYIEEVVLPDLSQRDEVPKCTGWERNDKQKLGPKSVNLSSTMNPERLSEQSVDLNLKLMRWRLVPELNLNIVRDARCLLLGAGTLGCNVARCLLGWGVRHITLVDNGKVAFSNPVRQSLFTFEDSLNGGKCKSEAAADALKRIFPGVSSRGFNISIPMPGHPVSEGELRAIKSDVAQLEDLVQQHDIIFLLLDTREARWLPTVLCYALNKICINAAMGFDTYLVMRHGVRGGVVDEVEAIREKRVIPGEKLGCYFCNDIVAPTNSTRDRTLDQQCTVSRPGMAYITSSLAVELAVSLLQHPLMGRAPADGREEADSQCILGAIPHQIRGFLSRFQTVQPIGELFASCTGCSSIVIEKYKNEGFDFLMQVFNETSFLEDLTGLTELFAATKDIELPDIISDEECSDD</sequence>
<dbReference type="InterPro" id="IPR006285">
    <property type="entry name" value="Atg7"/>
</dbReference>
<dbReference type="Gene3D" id="3.40.50.720">
    <property type="entry name" value="NAD(P)-binding Rossmann-like Domain"/>
    <property type="match status" value="1"/>
</dbReference>
<evidence type="ECO:0000259" key="8">
    <source>
        <dbReference type="Pfam" id="PF00899"/>
    </source>
</evidence>
<comment type="similarity">
    <text evidence="1 7">Belongs to the ATG7 family.</text>
</comment>
<dbReference type="CDD" id="cd01486">
    <property type="entry name" value="Apg7"/>
    <property type="match status" value="1"/>
</dbReference>
<dbReference type="Pfam" id="PF16420">
    <property type="entry name" value="ATG7_N"/>
    <property type="match status" value="1"/>
</dbReference>
<dbReference type="InterPro" id="IPR042523">
    <property type="entry name" value="Atg7_N_2"/>
</dbReference>
<protein>
    <recommendedName>
        <fullName evidence="2 7">Ubiquitin-like modifier-activating enzyme ATG7</fullName>
    </recommendedName>
    <alternativeName>
        <fullName evidence="7">Autophagy-related protein 7</fullName>
    </alternativeName>
</protein>
<keyword evidence="7" id="KW-0963">Cytoplasm</keyword>
<dbReference type="SUPFAM" id="SSF69572">
    <property type="entry name" value="Activating enzymes of the ubiquitin-like proteins"/>
    <property type="match status" value="1"/>
</dbReference>
<dbReference type="Gene3D" id="3.40.140.70">
    <property type="entry name" value="Ubiquitin-like modifier-activating enzyme ATG7 N-terminal domain"/>
    <property type="match status" value="1"/>
</dbReference>
<comment type="function">
    <text evidence="7">E1-like activating enzyme involved in the 2 ubiquitin-like systems required for autophagy.</text>
</comment>
<proteinExistence type="inferred from homology"/>
<dbReference type="InterPro" id="IPR000594">
    <property type="entry name" value="ThiF_NAD_FAD-bd"/>
</dbReference>
<dbReference type="GO" id="GO:0015031">
    <property type="term" value="P:protein transport"/>
    <property type="evidence" value="ECO:0007669"/>
    <property type="project" value="UniProtKB-UniRule"/>
</dbReference>
<evidence type="ECO:0000256" key="5">
    <source>
        <dbReference type="ARBA" id="ARBA00023006"/>
    </source>
</evidence>
<dbReference type="Pfam" id="PF00899">
    <property type="entry name" value="ThiF"/>
    <property type="match status" value="1"/>
</dbReference>
<name>A0AAV7KCS0_9METZ</name>
<dbReference type="PANTHER" id="PTHR10953:SF3">
    <property type="entry name" value="UBIQUITIN-LIKE MODIFIER-ACTIVATING ENZYME ATG7"/>
    <property type="match status" value="1"/>
</dbReference>
<dbReference type="FunFam" id="3.40.140.70:FF:000001">
    <property type="entry name" value="Ubiquitin-like modifier-activating enzyme atg7"/>
    <property type="match status" value="1"/>
</dbReference>
<evidence type="ECO:0000256" key="3">
    <source>
        <dbReference type="ARBA" id="ARBA00022448"/>
    </source>
</evidence>
<dbReference type="GO" id="GO:0019778">
    <property type="term" value="F:Atg12 activating enzyme activity"/>
    <property type="evidence" value="ECO:0007669"/>
    <property type="project" value="TreeGrafter"/>
</dbReference>
<comment type="subunit">
    <text evidence="7">Homodimer.</text>
</comment>
<dbReference type="FunFam" id="3.40.50.720:FF:000243">
    <property type="entry name" value="Ubiquitin-like modifier-activating enzyme ATG7"/>
    <property type="match status" value="1"/>
</dbReference>
<dbReference type="GO" id="GO:0006995">
    <property type="term" value="P:cellular response to nitrogen starvation"/>
    <property type="evidence" value="ECO:0007669"/>
    <property type="project" value="TreeGrafter"/>
</dbReference>
<dbReference type="InterPro" id="IPR035985">
    <property type="entry name" value="Ubiquitin-activating_enz"/>
</dbReference>
<dbReference type="GO" id="GO:0032446">
    <property type="term" value="P:protein modification by small protein conjugation"/>
    <property type="evidence" value="ECO:0007669"/>
    <property type="project" value="TreeGrafter"/>
</dbReference>
<keyword evidence="11" id="KW-1185">Reference proteome</keyword>
<dbReference type="InterPro" id="IPR032197">
    <property type="entry name" value="Atg7_N"/>
</dbReference>